<reference evidence="2" key="1">
    <citation type="journal article" date="2012" name="Nature">
        <title>The tomato genome sequence provides insights into fleshy fruit evolution.</title>
        <authorList>
            <consortium name="Tomato Genome Consortium"/>
        </authorList>
    </citation>
    <scope>NUCLEOTIDE SEQUENCE [LARGE SCALE GENOMIC DNA]</scope>
    <source>
        <strain evidence="2">cv. Heinz 1706</strain>
    </source>
</reference>
<dbReference type="InterPro" id="IPR013785">
    <property type="entry name" value="Aldolase_TIM"/>
</dbReference>
<organism evidence="2">
    <name type="scientific">Solanum lycopersicum</name>
    <name type="common">Tomato</name>
    <name type="synonym">Lycopersicon esculentum</name>
    <dbReference type="NCBI Taxonomy" id="4081"/>
    <lineage>
        <taxon>Eukaryota</taxon>
        <taxon>Viridiplantae</taxon>
        <taxon>Streptophyta</taxon>
        <taxon>Embryophyta</taxon>
        <taxon>Tracheophyta</taxon>
        <taxon>Spermatophyta</taxon>
        <taxon>Magnoliopsida</taxon>
        <taxon>eudicotyledons</taxon>
        <taxon>Gunneridae</taxon>
        <taxon>Pentapetalae</taxon>
        <taxon>asterids</taxon>
        <taxon>lamiids</taxon>
        <taxon>Solanales</taxon>
        <taxon>Solanaceae</taxon>
        <taxon>Solanoideae</taxon>
        <taxon>Solaneae</taxon>
        <taxon>Solanum</taxon>
        <taxon>Solanum subgen. Lycopersicon</taxon>
    </lineage>
</organism>
<dbReference type="SUPFAM" id="SSF51395">
    <property type="entry name" value="FMN-linked oxidoreductases"/>
    <property type="match status" value="1"/>
</dbReference>
<evidence type="ECO:0000313" key="3">
    <source>
        <dbReference type="Proteomes" id="UP000004994"/>
    </source>
</evidence>
<dbReference type="PaxDb" id="4081-Solyc02g044040.1.1"/>
<accession>A0A3Q7FIP4</accession>
<evidence type="ECO:0000256" key="1">
    <source>
        <dbReference type="ARBA" id="ARBA00023002"/>
    </source>
</evidence>
<dbReference type="Gramene" id="Solyc02g044040.2.1">
    <property type="protein sequence ID" value="Solyc02g044040.2.1"/>
    <property type="gene ID" value="Solyc02g044040.2"/>
</dbReference>
<sequence length="150" mass="17215">MSFFDTTPSGRILSRVQYLPSPNSDLMLFILCYPRAIFSYPKRYAKIRADANGSAKGQIIVWQNIELISDRPLETMLKEFKQLKEEYPDKILIASIMEEYNKAAWEELIHRCEETGIDAFEINFSCPHGMPERRMGAAIGQDCDLLAEVC</sequence>
<dbReference type="PANTHER" id="PTHR43073">
    <property type="entry name" value="DIHYDROPYRIMIDINE DEHYDROGENASE [NADP(+)]"/>
    <property type="match status" value="1"/>
</dbReference>
<dbReference type="PANTHER" id="PTHR43073:SF2">
    <property type="entry name" value="DIHYDROPYRIMIDINE DEHYDROGENASE [NADP(+)]"/>
    <property type="match status" value="1"/>
</dbReference>
<evidence type="ECO:0008006" key="4">
    <source>
        <dbReference type="Google" id="ProtNLM"/>
    </source>
</evidence>
<dbReference type="STRING" id="4081.A0A3Q7FIP4"/>
<evidence type="ECO:0000313" key="2">
    <source>
        <dbReference type="EnsemblPlants" id="Solyc02g044040.2.1"/>
    </source>
</evidence>
<dbReference type="Gene3D" id="3.20.20.70">
    <property type="entry name" value="Aldolase class I"/>
    <property type="match status" value="1"/>
</dbReference>
<proteinExistence type="predicted"/>
<dbReference type="AlphaFoldDB" id="A0A3Q7FIP4"/>
<name>A0A3Q7FIP4_SOLLC</name>
<dbReference type="InParanoid" id="A0A3Q7FIP4"/>
<keyword evidence="3" id="KW-1185">Reference proteome</keyword>
<dbReference type="Proteomes" id="UP000004994">
    <property type="component" value="Chromosome 2"/>
</dbReference>
<dbReference type="GO" id="GO:0016627">
    <property type="term" value="F:oxidoreductase activity, acting on the CH-CH group of donors"/>
    <property type="evidence" value="ECO:0007669"/>
    <property type="project" value="UniProtKB-ARBA"/>
</dbReference>
<protein>
    <recommendedName>
        <fullName evidence="4">Dihydropyrimidine dehydrogenase (NADP(+))</fullName>
    </recommendedName>
</protein>
<dbReference type="EnsemblPlants" id="Solyc02g044040.2.1">
    <property type="protein sequence ID" value="Solyc02g044040.2.1"/>
    <property type="gene ID" value="Solyc02g044040.2"/>
</dbReference>
<reference evidence="2" key="2">
    <citation type="submission" date="2019-01" db="UniProtKB">
        <authorList>
            <consortium name="EnsemblPlants"/>
        </authorList>
    </citation>
    <scope>IDENTIFICATION</scope>
    <source>
        <strain evidence="2">cv. Heinz 1706</strain>
    </source>
</reference>
<keyword evidence="1" id="KW-0560">Oxidoreductase</keyword>